<evidence type="ECO:0000313" key="1">
    <source>
        <dbReference type="EMBL" id="JAH49704.1"/>
    </source>
</evidence>
<dbReference type="AlphaFoldDB" id="A0A0E9T7N5"/>
<sequence>MREYQFCQIYRLDNYPPLPTRCHFDEWGRAIITEKSTTFELETVKPTVSPKDVRVSSLRSETFSVLNRVLTERI</sequence>
<dbReference type="EMBL" id="GBXM01058873">
    <property type="protein sequence ID" value="JAH49704.1"/>
    <property type="molecule type" value="Transcribed_RNA"/>
</dbReference>
<proteinExistence type="predicted"/>
<protein>
    <submittedName>
        <fullName evidence="1">Uncharacterized protein</fullName>
    </submittedName>
</protein>
<accession>A0A0E9T7N5</accession>
<organism evidence="1">
    <name type="scientific">Anguilla anguilla</name>
    <name type="common">European freshwater eel</name>
    <name type="synonym">Muraena anguilla</name>
    <dbReference type="NCBI Taxonomy" id="7936"/>
    <lineage>
        <taxon>Eukaryota</taxon>
        <taxon>Metazoa</taxon>
        <taxon>Chordata</taxon>
        <taxon>Craniata</taxon>
        <taxon>Vertebrata</taxon>
        <taxon>Euteleostomi</taxon>
        <taxon>Actinopterygii</taxon>
        <taxon>Neopterygii</taxon>
        <taxon>Teleostei</taxon>
        <taxon>Anguilliformes</taxon>
        <taxon>Anguillidae</taxon>
        <taxon>Anguilla</taxon>
    </lineage>
</organism>
<reference evidence="1" key="1">
    <citation type="submission" date="2014-11" db="EMBL/GenBank/DDBJ databases">
        <authorList>
            <person name="Amaro Gonzalez C."/>
        </authorList>
    </citation>
    <scope>NUCLEOTIDE SEQUENCE</scope>
</reference>
<reference evidence="1" key="2">
    <citation type="journal article" date="2015" name="Fish Shellfish Immunol.">
        <title>Early steps in the European eel (Anguilla anguilla)-Vibrio vulnificus interaction in the gills: Role of the RtxA13 toxin.</title>
        <authorList>
            <person name="Callol A."/>
            <person name="Pajuelo D."/>
            <person name="Ebbesson L."/>
            <person name="Teles M."/>
            <person name="MacKenzie S."/>
            <person name="Amaro C."/>
        </authorList>
    </citation>
    <scope>NUCLEOTIDE SEQUENCE</scope>
</reference>
<name>A0A0E9T7N5_ANGAN</name>